<proteinExistence type="predicted"/>
<accession>A0ABD1I1U3</accession>
<dbReference type="InterPro" id="IPR050942">
    <property type="entry name" value="F-box_BR-signaling"/>
</dbReference>
<reference evidence="2 3" key="1">
    <citation type="submission" date="2024-06" db="EMBL/GenBank/DDBJ databases">
        <title>A chromosome level genome sequence of Diviner's sage (Salvia divinorum).</title>
        <authorList>
            <person name="Ford S.A."/>
            <person name="Ro D.-K."/>
            <person name="Ness R.W."/>
            <person name="Phillips M.A."/>
        </authorList>
    </citation>
    <scope>NUCLEOTIDE SEQUENCE [LARGE SCALE GENOMIC DNA]</scope>
    <source>
        <strain evidence="2">SAF-2024a</strain>
        <tissue evidence="2">Leaf</tissue>
    </source>
</reference>
<dbReference type="PANTHER" id="PTHR44259:SF37">
    <property type="entry name" value="DUF1618 DOMAIN-CONTAINING PROTEIN"/>
    <property type="match status" value="1"/>
</dbReference>
<protein>
    <recommendedName>
        <fullName evidence="1">KIB1-4 beta-propeller domain-containing protein</fullName>
    </recommendedName>
</protein>
<dbReference type="EMBL" id="JBEAFC010000003">
    <property type="protein sequence ID" value="KAL1561473.1"/>
    <property type="molecule type" value="Genomic_DNA"/>
</dbReference>
<dbReference type="AlphaFoldDB" id="A0ABD1I1U3"/>
<name>A0ABD1I1U3_SALDI</name>
<dbReference type="Pfam" id="PF03478">
    <property type="entry name" value="Beta-prop_KIB1-4"/>
    <property type="match status" value="1"/>
</dbReference>
<comment type="caution">
    <text evidence="2">The sequence shown here is derived from an EMBL/GenBank/DDBJ whole genome shotgun (WGS) entry which is preliminary data.</text>
</comment>
<evidence type="ECO:0000313" key="2">
    <source>
        <dbReference type="EMBL" id="KAL1561473.1"/>
    </source>
</evidence>
<dbReference type="PANTHER" id="PTHR44259">
    <property type="entry name" value="OS07G0183000 PROTEIN-RELATED"/>
    <property type="match status" value="1"/>
</dbReference>
<organism evidence="2 3">
    <name type="scientific">Salvia divinorum</name>
    <name type="common">Maria pastora</name>
    <name type="synonym">Diviner's sage</name>
    <dbReference type="NCBI Taxonomy" id="28513"/>
    <lineage>
        <taxon>Eukaryota</taxon>
        <taxon>Viridiplantae</taxon>
        <taxon>Streptophyta</taxon>
        <taxon>Embryophyta</taxon>
        <taxon>Tracheophyta</taxon>
        <taxon>Spermatophyta</taxon>
        <taxon>Magnoliopsida</taxon>
        <taxon>eudicotyledons</taxon>
        <taxon>Gunneridae</taxon>
        <taxon>Pentapetalae</taxon>
        <taxon>asterids</taxon>
        <taxon>lamiids</taxon>
        <taxon>Lamiales</taxon>
        <taxon>Lamiaceae</taxon>
        <taxon>Nepetoideae</taxon>
        <taxon>Mentheae</taxon>
        <taxon>Salviinae</taxon>
        <taxon>Salvia</taxon>
        <taxon>Salvia subgen. Calosphace</taxon>
    </lineage>
</organism>
<feature type="domain" description="KIB1-4 beta-propeller" evidence="1">
    <location>
        <begin position="44"/>
        <end position="334"/>
    </location>
</feature>
<gene>
    <name evidence="2" type="ORF">AAHA92_04170</name>
</gene>
<dbReference type="InterPro" id="IPR005174">
    <property type="entry name" value="KIB1-4_b-propeller"/>
</dbReference>
<evidence type="ECO:0000259" key="1">
    <source>
        <dbReference type="Pfam" id="PF03478"/>
    </source>
</evidence>
<dbReference type="Proteomes" id="UP001567538">
    <property type="component" value="Unassembled WGS sequence"/>
</dbReference>
<keyword evidence="3" id="KW-1185">Reference proteome</keyword>
<evidence type="ECO:0000313" key="3">
    <source>
        <dbReference type="Proteomes" id="UP001567538"/>
    </source>
</evidence>
<sequence length="371" mass="42085">MASSILQSSIFCGMRMMSNTEPRKLSSPCLILPSSYEAGYKKLYSLAEKKVVSIDKAAPPPLWAQGGRVRHIGCSRGWVTSFDRDSGQAFLFDPITGCHIKLPDTATWPTDIILSSSSPDSHDCRAIIQYDHLCRVAVCSPARADAGWLPVCGEGPHSAIGYSARQNRLYSLNNTWDSDFVLECWDLEYPSSLVWKAEFHSFHGYEEAWGRHCLRYLVIDEHSDRLFLVIRVVVVWLEDEDDVREYEDEDEEGKYDEDEDETLRFHVYEIDSKKGEMRYMEGSLEGLAMFVGLRHSFALPAADLNLSPDSIYFTARLRYILFDDVRNDDIGIYNYKDGKISSIDYDPSQIYATTAASRVAPAMLLTPNIPH</sequence>